<feature type="compositionally biased region" description="Low complexity" evidence="4">
    <location>
        <begin position="1"/>
        <end position="14"/>
    </location>
</feature>
<organism evidence="7">
    <name type="scientific">Brassica campestris</name>
    <name type="common">Field mustard</name>
    <dbReference type="NCBI Taxonomy" id="3711"/>
    <lineage>
        <taxon>Eukaryota</taxon>
        <taxon>Viridiplantae</taxon>
        <taxon>Streptophyta</taxon>
        <taxon>Embryophyta</taxon>
        <taxon>Tracheophyta</taxon>
        <taxon>Spermatophyta</taxon>
        <taxon>Magnoliopsida</taxon>
        <taxon>eudicotyledons</taxon>
        <taxon>Gunneridae</taxon>
        <taxon>Pentapetalae</taxon>
        <taxon>rosids</taxon>
        <taxon>malvids</taxon>
        <taxon>Brassicales</taxon>
        <taxon>Brassicaceae</taxon>
        <taxon>Brassiceae</taxon>
        <taxon>Brassica</taxon>
    </lineage>
</organism>
<proteinExistence type="inferred from homology"/>
<dbReference type="Pfam" id="PF03081">
    <property type="entry name" value="Exo70_C"/>
    <property type="match status" value="1"/>
</dbReference>
<dbReference type="AlphaFoldDB" id="A0A3P6CWW7"/>
<keyword evidence="3" id="KW-0653">Protein transport</keyword>
<dbReference type="SMR" id="A0A3P6CWW7"/>
<dbReference type="EMBL" id="LR031585">
    <property type="protein sequence ID" value="VDD23123.1"/>
    <property type="molecule type" value="Genomic_DNA"/>
</dbReference>
<name>A0A3P6CWW7_BRACM</name>
<evidence type="ECO:0000256" key="3">
    <source>
        <dbReference type="RuleBase" id="RU365026"/>
    </source>
</evidence>
<reference evidence="7" key="1">
    <citation type="submission" date="2018-11" db="EMBL/GenBank/DDBJ databases">
        <authorList>
            <consortium name="Genoscope - CEA"/>
            <person name="William W."/>
        </authorList>
    </citation>
    <scope>NUCLEOTIDE SEQUENCE</scope>
</reference>
<dbReference type="Gene3D" id="1.20.1280.170">
    <property type="entry name" value="Exocyst complex component Exo70"/>
    <property type="match status" value="1"/>
</dbReference>
<feature type="region of interest" description="Disordered" evidence="4">
    <location>
        <begin position="87"/>
        <end position="111"/>
    </location>
</feature>
<dbReference type="Proteomes" id="UP000694005">
    <property type="component" value="Chromosome A10"/>
</dbReference>
<comment type="function">
    <text evidence="3">Component of the exocyst complex.</text>
</comment>
<dbReference type="PANTHER" id="PTHR12542:SF142">
    <property type="entry name" value="EXOCYST SUBUNIT EXO70 FAMILY PROTEIN"/>
    <property type="match status" value="1"/>
</dbReference>
<protein>
    <recommendedName>
        <fullName evidence="3">Exocyst subunit Exo70 family protein</fullName>
    </recommendedName>
</protein>
<evidence type="ECO:0000256" key="1">
    <source>
        <dbReference type="ARBA" id="ARBA00006756"/>
    </source>
</evidence>
<dbReference type="InterPro" id="IPR004140">
    <property type="entry name" value="Exo70"/>
</dbReference>
<dbReference type="GO" id="GO:0000145">
    <property type="term" value="C:exocyst"/>
    <property type="evidence" value="ECO:0007669"/>
    <property type="project" value="InterPro"/>
</dbReference>
<dbReference type="GO" id="GO:0015031">
    <property type="term" value="P:protein transport"/>
    <property type="evidence" value="ECO:0007669"/>
    <property type="project" value="UniProtKB-KW"/>
</dbReference>
<accession>A0A3P6CWW7</accession>
<evidence type="ECO:0000313" key="6">
    <source>
        <dbReference type="EMBL" id="CAG7909543.1"/>
    </source>
</evidence>
<comment type="similarity">
    <text evidence="1 3">Belongs to the EXO70 family.</text>
</comment>
<keyword evidence="2 3" id="KW-0813">Transport</keyword>
<dbReference type="GO" id="GO:0005546">
    <property type="term" value="F:phosphatidylinositol-4,5-bisphosphate binding"/>
    <property type="evidence" value="ECO:0007669"/>
    <property type="project" value="InterPro"/>
</dbReference>
<dbReference type="SUPFAM" id="SSF74788">
    <property type="entry name" value="Cullin repeat-like"/>
    <property type="match status" value="1"/>
</dbReference>
<evidence type="ECO:0000313" key="7">
    <source>
        <dbReference type="EMBL" id="VDD23123.1"/>
    </source>
</evidence>
<feature type="compositionally biased region" description="Low complexity" evidence="4">
    <location>
        <begin position="96"/>
        <end position="111"/>
    </location>
</feature>
<gene>
    <name evidence="6" type="ORF">BRAPAZ1V2_A10P07890.2</name>
    <name evidence="7" type="ORF">BRASC35T45968Z</name>
</gene>
<dbReference type="EMBL" id="LS974626">
    <property type="protein sequence ID" value="CAG7909543.1"/>
    <property type="molecule type" value="Genomic_DNA"/>
</dbReference>
<evidence type="ECO:0000256" key="2">
    <source>
        <dbReference type="ARBA" id="ARBA00022448"/>
    </source>
</evidence>
<keyword evidence="3" id="KW-0268">Exocytosis</keyword>
<sequence>MAATTTPAASISAGAGSGSNGGAEDRVLATAQQIVKSLNTPKEVREDMMLIFSSFDNRLSNIKTVMTDQNDALLARLEAAETIIHRWDGGNDSSRHSSSSSGNHRSSSFSLSFDGSPDEATEFLSAVDEIISLLVDLSSENKPDMVDRADSALQMAMSLLEDEFRRILIRNTVPLDAERLYGSMRRVTLSFADGDVTEDFENFGLVANGDGDGSGSGSGSGSRRRLFHERGGSIGCDLWVDLINPTAVEDLKEIAERMIRAGYEKECVQVYSTVRRDALDECLMILDVEKLSIEEVHRIDWKSMDEKMKKWIQAMKITVRVLLAGEKKLCDEIFNDSETSKEVCFNETTKGCVMQLLNFGEAVAIGKRSSEKLFRILDMYDALANVSQTLEVMVTDDFVCSETKGVLEALGNAARGTFVEFENNVRNETSKKPTTNGEVHPMIRYVMNYMKLIVDYAATLNSLLENDESEGLSRDDDTEEMSPLAKRMLRLITCLESNLEEKSKLYEDGGLQYVFLMNNIHYVVQKVKDSELGKLLGDDWVRKRRGQIRQYSTGYLRASWSKVLAALRDGSMAGGSSGSPSYGQRSNSSSSASKMALKERFKGFNASFEEIYRLQTAWKVPDPQLREELRISIQEKVIMAYRAFFGRNKSQLEGGRHAGKYIKYTPDDLESYLPDLFEGNQMVIHPRRKSS</sequence>
<feature type="domain" description="Exocyst complex subunit Exo70 C-terminal" evidence="5">
    <location>
        <begin position="309"/>
        <end position="673"/>
    </location>
</feature>
<dbReference type="GO" id="GO:0006887">
    <property type="term" value="P:exocytosis"/>
    <property type="evidence" value="ECO:0007669"/>
    <property type="project" value="UniProtKB-KW"/>
</dbReference>
<dbReference type="Gramene" id="A10p07890.2_BraZ1">
    <property type="protein sequence ID" value="A10p07890.2_BraZ1.CDS.1"/>
    <property type="gene ID" value="A10g07890.2_BraZ1"/>
</dbReference>
<dbReference type="Pfam" id="PF20669">
    <property type="entry name" value="Exo70_N"/>
    <property type="match status" value="1"/>
</dbReference>
<evidence type="ECO:0000256" key="4">
    <source>
        <dbReference type="SAM" id="MobiDB-lite"/>
    </source>
</evidence>
<dbReference type="InterPro" id="IPR046364">
    <property type="entry name" value="Exo70_C"/>
</dbReference>
<dbReference type="InterPro" id="IPR016159">
    <property type="entry name" value="Cullin_repeat-like_dom_sf"/>
</dbReference>
<feature type="region of interest" description="Disordered" evidence="4">
    <location>
        <begin position="1"/>
        <end position="21"/>
    </location>
</feature>
<dbReference type="PANTHER" id="PTHR12542">
    <property type="entry name" value="EXOCYST COMPLEX PROTEIN EXO70"/>
    <property type="match status" value="1"/>
</dbReference>
<evidence type="ECO:0000259" key="5">
    <source>
        <dbReference type="Pfam" id="PF03081"/>
    </source>
</evidence>